<reference evidence="1 3" key="1">
    <citation type="journal article" date="2019" name="Sci. Rep.">
        <title>Orb-weaving spider Araneus ventricosus genome elucidates the spidroin gene catalogue.</title>
        <authorList>
            <person name="Kono N."/>
            <person name="Nakamura H."/>
            <person name="Ohtoshi R."/>
            <person name="Moran D.A.P."/>
            <person name="Shinohara A."/>
            <person name="Yoshida Y."/>
            <person name="Fujiwara M."/>
            <person name="Mori M."/>
            <person name="Tomita M."/>
            <person name="Arakawa K."/>
        </authorList>
    </citation>
    <scope>NUCLEOTIDE SEQUENCE [LARGE SCALE GENOMIC DNA]</scope>
</reference>
<keyword evidence="3" id="KW-1185">Reference proteome</keyword>
<gene>
    <name evidence="1" type="ORF">AVEN_241708_1</name>
    <name evidence="2" type="ORF">AVEN_27785_1</name>
</gene>
<dbReference type="EMBL" id="BGPR01096544">
    <property type="protein sequence ID" value="GBM42432.1"/>
    <property type="molecule type" value="Genomic_DNA"/>
</dbReference>
<dbReference type="Proteomes" id="UP000499080">
    <property type="component" value="Unassembled WGS sequence"/>
</dbReference>
<dbReference type="OrthoDB" id="6437659at2759"/>
<evidence type="ECO:0000313" key="1">
    <source>
        <dbReference type="EMBL" id="GBM42432.1"/>
    </source>
</evidence>
<dbReference type="AlphaFoldDB" id="A0A4Y2FLT2"/>
<evidence type="ECO:0000313" key="3">
    <source>
        <dbReference type="Proteomes" id="UP000499080"/>
    </source>
</evidence>
<evidence type="ECO:0000313" key="2">
    <source>
        <dbReference type="EMBL" id="GBO24152.1"/>
    </source>
</evidence>
<name>A0A4Y2FLT2_ARAVE</name>
<protein>
    <submittedName>
        <fullName evidence="1">Uncharacterized protein</fullName>
    </submittedName>
</protein>
<proteinExistence type="predicted"/>
<comment type="caution">
    <text evidence="1">The sequence shown here is derived from an EMBL/GenBank/DDBJ whole genome shotgun (WGS) entry which is preliminary data.</text>
</comment>
<accession>A0A4Y2FLT2</accession>
<sequence length="88" mass="10068">MHGKGPPRYLTSARKKLGLEALSNGILRDLRQYLLSLPLHHSDIYACGEKRDPLHYATSCHMTLSHHFTKPTAENTQLWWTSLLSNKL</sequence>
<dbReference type="EMBL" id="BGPR01047144">
    <property type="protein sequence ID" value="GBO24152.1"/>
    <property type="molecule type" value="Genomic_DNA"/>
</dbReference>
<organism evidence="1 3">
    <name type="scientific">Araneus ventricosus</name>
    <name type="common">Orbweaver spider</name>
    <name type="synonym">Epeira ventricosa</name>
    <dbReference type="NCBI Taxonomy" id="182803"/>
    <lineage>
        <taxon>Eukaryota</taxon>
        <taxon>Metazoa</taxon>
        <taxon>Ecdysozoa</taxon>
        <taxon>Arthropoda</taxon>
        <taxon>Chelicerata</taxon>
        <taxon>Arachnida</taxon>
        <taxon>Araneae</taxon>
        <taxon>Araneomorphae</taxon>
        <taxon>Entelegynae</taxon>
        <taxon>Araneoidea</taxon>
        <taxon>Araneidae</taxon>
        <taxon>Araneus</taxon>
    </lineage>
</organism>